<evidence type="ECO:0000313" key="2">
    <source>
        <dbReference type="WBParaSite" id="PDA_v2.g24909.t1"/>
    </source>
</evidence>
<proteinExistence type="predicted"/>
<reference evidence="2" key="1">
    <citation type="submission" date="2022-11" db="UniProtKB">
        <authorList>
            <consortium name="WormBaseParasite"/>
        </authorList>
    </citation>
    <scope>IDENTIFICATION</scope>
</reference>
<dbReference type="Proteomes" id="UP000887578">
    <property type="component" value="Unplaced"/>
</dbReference>
<keyword evidence="1" id="KW-1185">Reference proteome</keyword>
<sequence length="76" mass="8699">MEKVEHFLIDEISASTVCKLTNHSILTNSMKLKTECMKFLMDSFASKTALKNIEILDKDVGMEILRDSQYQTVTIQ</sequence>
<dbReference type="WBParaSite" id="PDA_v2.g24909.t1">
    <property type="protein sequence ID" value="PDA_v2.g24909.t1"/>
    <property type="gene ID" value="PDA_v2.g24909"/>
</dbReference>
<organism evidence="1 2">
    <name type="scientific">Panagrolaimus davidi</name>
    <dbReference type="NCBI Taxonomy" id="227884"/>
    <lineage>
        <taxon>Eukaryota</taxon>
        <taxon>Metazoa</taxon>
        <taxon>Ecdysozoa</taxon>
        <taxon>Nematoda</taxon>
        <taxon>Chromadorea</taxon>
        <taxon>Rhabditida</taxon>
        <taxon>Tylenchina</taxon>
        <taxon>Panagrolaimomorpha</taxon>
        <taxon>Panagrolaimoidea</taxon>
        <taxon>Panagrolaimidae</taxon>
        <taxon>Panagrolaimus</taxon>
    </lineage>
</organism>
<name>A0A914Q2D6_9BILA</name>
<accession>A0A914Q2D6</accession>
<evidence type="ECO:0000313" key="1">
    <source>
        <dbReference type="Proteomes" id="UP000887578"/>
    </source>
</evidence>
<dbReference type="AlphaFoldDB" id="A0A914Q2D6"/>
<protein>
    <submittedName>
        <fullName evidence="2">Uncharacterized protein</fullName>
    </submittedName>
</protein>